<evidence type="ECO:0000313" key="1">
    <source>
        <dbReference type="EMBL" id="SNX82955.1"/>
    </source>
</evidence>
<organism evidence="1 2">
    <name type="scientific">Melanopsichium pennsylvanicum</name>
    <dbReference type="NCBI Taxonomy" id="63383"/>
    <lineage>
        <taxon>Eukaryota</taxon>
        <taxon>Fungi</taxon>
        <taxon>Dikarya</taxon>
        <taxon>Basidiomycota</taxon>
        <taxon>Ustilaginomycotina</taxon>
        <taxon>Ustilaginomycetes</taxon>
        <taxon>Ustilaginales</taxon>
        <taxon>Ustilaginaceae</taxon>
        <taxon>Melanopsichium</taxon>
    </lineage>
</organism>
<proteinExistence type="predicted"/>
<protein>
    <submittedName>
        <fullName evidence="1">Uncharacterized protein</fullName>
    </submittedName>
</protein>
<dbReference type="EMBL" id="OAPG01000003">
    <property type="protein sequence ID" value="SNX82955.1"/>
    <property type="molecule type" value="Genomic_DNA"/>
</dbReference>
<sequence length="276" mass="30529">MVAINGTYDVVLVPLLMPIAEILNFLPAKVRNISPSPLISFTSDQISSLGLSSSAYNAEENHPVMLELGYQNHTGPGPRFFRPSFDEAKLDILGMRHPSLTTNQPTSAEKGFVFKQLILFSNIVLATSSNVIAGLRSKVVTITPHKSPSIYPTDTQDILYNVEDYIEANFSKDGDSAGSAENNGAVQWAGRPWYGWNTGDTLTQFVFDTENTKIEPVPYKADVRVKTGSFYDPSVAEKAGQVGREWSEFDSVDSWRFEADFFSRDMKASEANLNPQ</sequence>
<accession>A0AAJ4XI50</accession>
<name>A0AAJ4XI50_9BASI</name>
<reference evidence="1" key="1">
    <citation type="submission" date="2023-10" db="EMBL/GenBank/DDBJ databases">
        <authorList>
            <person name="Guldener U."/>
        </authorList>
    </citation>
    <scope>NUCLEOTIDE SEQUENCE</scope>
    <source>
        <strain evidence="1">Mp4</strain>
    </source>
</reference>
<evidence type="ECO:0000313" key="2">
    <source>
        <dbReference type="Proteomes" id="UP001294444"/>
    </source>
</evidence>
<comment type="caution">
    <text evidence="1">The sequence shown here is derived from an EMBL/GenBank/DDBJ whole genome shotgun (WGS) entry which is preliminary data.</text>
</comment>
<dbReference type="AlphaFoldDB" id="A0AAJ4XI50"/>
<dbReference type="Proteomes" id="UP001294444">
    <property type="component" value="Unassembled WGS sequence"/>
</dbReference>
<gene>
    <name evidence="1" type="ORF">MEPE_01661</name>
</gene>
<keyword evidence="2" id="KW-1185">Reference proteome</keyword>